<protein>
    <submittedName>
        <fullName evidence="2">Uncharacterized protein</fullName>
    </submittedName>
</protein>
<feature type="region of interest" description="Disordered" evidence="1">
    <location>
        <begin position="85"/>
        <end position="107"/>
    </location>
</feature>
<organism evidence="2 3">
    <name type="scientific">Cellulosimicrobium funkei</name>
    <dbReference type="NCBI Taxonomy" id="264251"/>
    <lineage>
        <taxon>Bacteria</taxon>
        <taxon>Bacillati</taxon>
        <taxon>Actinomycetota</taxon>
        <taxon>Actinomycetes</taxon>
        <taxon>Micrococcales</taxon>
        <taxon>Promicromonosporaceae</taxon>
        <taxon>Cellulosimicrobium</taxon>
    </lineage>
</organism>
<accession>A0A4Y8R5E1</accession>
<evidence type="ECO:0000313" key="2">
    <source>
        <dbReference type="EMBL" id="TFF16738.1"/>
    </source>
</evidence>
<reference evidence="2 3" key="1">
    <citation type="submission" date="2019-03" db="EMBL/GenBank/DDBJ databases">
        <title>Cellulosimicrobium funkei JCM14302 Assembly.</title>
        <authorList>
            <person name="Dou T."/>
        </authorList>
    </citation>
    <scope>NUCLEOTIDE SEQUENCE [LARGE SCALE GENOMIC DNA]</scope>
    <source>
        <strain evidence="2 3">JCM 14302</strain>
    </source>
</reference>
<feature type="compositionally biased region" description="Basic residues" evidence="1">
    <location>
        <begin position="87"/>
        <end position="96"/>
    </location>
</feature>
<proteinExistence type="predicted"/>
<sequence>MRRVFWIGVGVAITVVVVVRGKKVLARYAPASLVDQATEQVNGLGEKVVEIARDFRTEFALARDAREQELMAALLAEGQEDPDAVRARRAAGRHARPAGADRDAFDDTDDVEDLLGYSF</sequence>
<gene>
    <name evidence="2" type="ORF">E1O70_05090</name>
</gene>
<name>A0A4Y8R5E1_9MICO</name>
<dbReference type="RefSeq" id="WP_061267271.1">
    <property type="nucleotide sequence ID" value="NZ_JBCIVP010000001.1"/>
</dbReference>
<dbReference type="GeneID" id="95683863"/>
<evidence type="ECO:0000256" key="1">
    <source>
        <dbReference type="SAM" id="MobiDB-lite"/>
    </source>
</evidence>
<dbReference type="EMBL" id="SOZH01000003">
    <property type="protein sequence ID" value="TFF16738.1"/>
    <property type="molecule type" value="Genomic_DNA"/>
</dbReference>
<evidence type="ECO:0000313" key="3">
    <source>
        <dbReference type="Proteomes" id="UP000298003"/>
    </source>
</evidence>
<dbReference type="AlphaFoldDB" id="A0A4Y8R5E1"/>
<comment type="caution">
    <text evidence="2">The sequence shown here is derived from an EMBL/GenBank/DDBJ whole genome shotgun (WGS) entry which is preliminary data.</text>
</comment>
<keyword evidence="3" id="KW-1185">Reference proteome</keyword>
<dbReference type="Proteomes" id="UP000298003">
    <property type="component" value="Unassembled WGS sequence"/>
</dbReference>